<dbReference type="SFLD" id="SFLDG00179">
    <property type="entry name" value="mandelate_racemase"/>
    <property type="match status" value="1"/>
</dbReference>
<dbReference type="OrthoDB" id="9796450at2"/>
<feature type="binding site" evidence="4">
    <location>
        <position position="216"/>
    </location>
    <ligand>
        <name>substrate</name>
    </ligand>
</feature>
<feature type="binding site" evidence="4">
    <location>
        <position position="183"/>
    </location>
    <ligand>
        <name>substrate</name>
    </ligand>
</feature>
<evidence type="ECO:0000313" key="9">
    <source>
        <dbReference type="Proteomes" id="UP000077381"/>
    </source>
</evidence>
<dbReference type="GO" id="GO:0000287">
    <property type="term" value="F:magnesium ion binding"/>
    <property type="evidence" value="ECO:0007669"/>
    <property type="project" value="TreeGrafter"/>
</dbReference>
<protein>
    <submittedName>
        <fullName evidence="8">Mandelate racemase</fullName>
        <ecNumber evidence="8">5.1.2.2</ecNumber>
    </submittedName>
</protein>
<dbReference type="GO" id="GO:0009063">
    <property type="term" value="P:amino acid catabolic process"/>
    <property type="evidence" value="ECO:0007669"/>
    <property type="project" value="InterPro"/>
</dbReference>
<evidence type="ECO:0000256" key="4">
    <source>
        <dbReference type="PIRSR" id="PIRSR633978-2"/>
    </source>
</evidence>
<proteinExistence type="predicted"/>
<dbReference type="PANTHER" id="PTHR13794:SF58">
    <property type="entry name" value="MITOCHONDRIAL ENOLASE SUPERFAMILY MEMBER 1"/>
    <property type="match status" value="1"/>
</dbReference>
<dbReference type="PANTHER" id="PTHR13794">
    <property type="entry name" value="ENOLASE SUPERFAMILY, MANDELATE RACEMASE"/>
    <property type="match status" value="1"/>
</dbReference>
<name>A0A177HKL0_9ACTN</name>
<gene>
    <name evidence="8" type="primary">mdlA</name>
    <name evidence="8" type="ORF">STSP_55270</name>
</gene>
<feature type="domain" description="Mandelate racemase/muconate lactonizing enzyme C-terminal" evidence="7">
    <location>
        <begin position="164"/>
        <end position="261"/>
    </location>
</feature>
<evidence type="ECO:0000256" key="6">
    <source>
        <dbReference type="PIRSR" id="PIRSR633978-4"/>
    </source>
</evidence>
<evidence type="ECO:0000256" key="2">
    <source>
        <dbReference type="ARBA" id="ARBA00022842"/>
    </source>
</evidence>
<dbReference type="InterPro" id="IPR018110">
    <property type="entry name" value="Mandel_Rmase/mucon_lact_enz_CS"/>
</dbReference>
<dbReference type="SMART" id="SM00922">
    <property type="entry name" value="MR_MLE"/>
    <property type="match status" value="1"/>
</dbReference>
<dbReference type="Gene3D" id="3.30.390.10">
    <property type="entry name" value="Enolase-like, N-terminal domain"/>
    <property type="match status" value="1"/>
</dbReference>
<sequence>MTPYVANQGEATLDRISWLKLSSVTLPLSTPVSDAKVLTGRQRPMTEVAFLFVEVGTEQGHEGIGFSYSKRAGGPGQFAHAKEIAPALIGEDPSDIAKIWTKLVWAGASVGRSGLSTQAIAAFDIALWDLKAKRAGLPLAKLLGAHRDSVRCYNTSGGFLHTPTEQVLENATASLADGIGGIKIKVGQPDGKADLRRLTAVREHLGDDVPLMVDANQQWDRPTAQRMGRALEEFGLTWIEEPLDAYDAQGHAALAASLDTPVATGEMLASVAEHWELLRHDAADIIQPDAPRIGGITQFLKLAALAEHQHVQLAPHFAMEIHLHLAAAYPYEPWVEHFDWLEPLFNERLHISEGRMHVSSRPGLGITLSEQARAWTQAVHEVGSRP</sequence>
<keyword evidence="1 5" id="KW-0479">Metal-binding</keyword>
<dbReference type="EMBL" id="LOHS01000114">
    <property type="protein sequence ID" value="OAH11150.1"/>
    <property type="molecule type" value="Genomic_DNA"/>
</dbReference>
<feature type="binding site" evidence="5">
    <location>
        <position position="214"/>
    </location>
    <ligand>
        <name>Mg(2+)</name>
        <dbReference type="ChEBI" id="CHEBI:18420"/>
    </ligand>
</feature>
<dbReference type="InterPro" id="IPR029017">
    <property type="entry name" value="Enolase-like_N"/>
</dbReference>
<dbReference type="Pfam" id="PF02746">
    <property type="entry name" value="MR_MLE_N"/>
    <property type="match status" value="1"/>
</dbReference>
<keyword evidence="9" id="KW-1185">Reference proteome</keyword>
<dbReference type="SUPFAM" id="SSF54826">
    <property type="entry name" value="Enolase N-terminal domain-like"/>
    <property type="match status" value="1"/>
</dbReference>
<dbReference type="PROSITE" id="PS00909">
    <property type="entry name" value="MR_MLE_2"/>
    <property type="match status" value="1"/>
</dbReference>
<dbReference type="Gene3D" id="3.20.20.120">
    <property type="entry name" value="Enolase-like C-terminal domain"/>
    <property type="match status" value="1"/>
</dbReference>
<feature type="binding site" evidence="5">
    <location>
        <position position="266"/>
    </location>
    <ligand>
        <name>Mg(2+)</name>
        <dbReference type="ChEBI" id="CHEBI:18420"/>
    </ligand>
</feature>
<evidence type="ECO:0000256" key="3">
    <source>
        <dbReference type="PIRSR" id="PIRSR633978-1"/>
    </source>
</evidence>
<feature type="binding site" evidence="5">
    <location>
        <position position="240"/>
    </location>
    <ligand>
        <name>Mg(2+)</name>
        <dbReference type="ChEBI" id="CHEBI:18420"/>
    </ligand>
</feature>
<evidence type="ECO:0000256" key="5">
    <source>
        <dbReference type="PIRSR" id="PIRSR633978-3"/>
    </source>
</evidence>
<dbReference type="Proteomes" id="UP000077381">
    <property type="component" value="Unassembled WGS sequence"/>
</dbReference>
<accession>A0A177HKL0</accession>
<dbReference type="Pfam" id="PF13378">
    <property type="entry name" value="MR_MLE_C"/>
    <property type="match status" value="1"/>
</dbReference>
<dbReference type="InterPro" id="IPR013342">
    <property type="entry name" value="Mandelate_racemase_C"/>
</dbReference>
<dbReference type="InterPro" id="IPR046945">
    <property type="entry name" value="RHMD-like"/>
</dbReference>
<feature type="binding site" evidence="4">
    <location>
        <position position="336"/>
    </location>
    <ligand>
        <name>substrate</name>
    </ligand>
</feature>
<feature type="binding site" evidence="4">
    <location>
        <begin position="70"/>
        <end position="71"/>
    </location>
    <ligand>
        <name>substrate</name>
    </ligand>
</feature>
<reference evidence="8 9" key="1">
    <citation type="submission" date="2015-12" db="EMBL/GenBank/DDBJ databases">
        <title>Genome sequence of Streptomyces sp. G25.</title>
        <authorList>
            <person name="Poehlein A."/>
            <person name="Roettig A."/>
            <person name="Hiessl S."/>
            <person name="Hauschild P."/>
            <person name="Schauer J."/>
            <person name="Madkour M.H."/>
            <person name="Al-Ansari A.M."/>
            <person name="Almakishah N.H."/>
            <person name="Steinbuechel A."/>
            <person name="Daniel R."/>
        </authorList>
    </citation>
    <scope>NUCLEOTIDE SEQUENCE [LARGE SCALE GENOMIC DNA]</scope>
    <source>
        <strain evidence="9">G25(2015)</strain>
    </source>
</reference>
<comment type="caution">
    <text evidence="8">The sequence shown here is derived from an EMBL/GenBank/DDBJ whole genome shotgun (WGS) entry which is preliminary data.</text>
</comment>
<dbReference type="NCBIfam" id="NF047820">
    <property type="entry name" value="TalGalacDh"/>
    <property type="match status" value="1"/>
</dbReference>
<dbReference type="RefSeq" id="WP_067283293.1">
    <property type="nucleotide sequence ID" value="NZ_LOHS01000114.1"/>
</dbReference>
<organism evidence="8 9">
    <name type="scientific">Streptomyces jeddahensis</name>
    <dbReference type="NCBI Taxonomy" id="1716141"/>
    <lineage>
        <taxon>Bacteria</taxon>
        <taxon>Bacillati</taxon>
        <taxon>Actinomycetota</taxon>
        <taxon>Actinomycetes</taxon>
        <taxon>Kitasatosporales</taxon>
        <taxon>Streptomycetaceae</taxon>
        <taxon>Streptomyces</taxon>
    </lineage>
</organism>
<dbReference type="GO" id="GO:0018838">
    <property type="term" value="F:mandelate racemase activity"/>
    <property type="evidence" value="ECO:0007669"/>
    <property type="project" value="UniProtKB-EC"/>
</dbReference>
<keyword evidence="8" id="KW-0413">Isomerase</keyword>
<feature type="site" description="Increases basicity of active site His" evidence="6">
    <location>
        <position position="289"/>
    </location>
</feature>
<dbReference type="STRING" id="1716141.STSP_55270"/>
<evidence type="ECO:0000256" key="1">
    <source>
        <dbReference type="ARBA" id="ARBA00022723"/>
    </source>
</evidence>
<dbReference type="SFLD" id="SFLDS00001">
    <property type="entry name" value="Enolase"/>
    <property type="match status" value="1"/>
</dbReference>
<dbReference type="InterPro" id="IPR013341">
    <property type="entry name" value="Mandelate_racemase_N_dom"/>
</dbReference>
<dbReference type="GO" id="GO:1990594">
    <property type="term" value="F:L-altrarate dehydratase activity"/>
    <property type="evidence" value="ECO:0007669"/>
    <property type="project" value="InterPro"/>
</dbReference>
<keyword evidence="2 5" id="KW-0460">Magnesium</keyword>
<dbReference type="AlphaFoldDB" id="A0A177HKL0"/>
<feature type="active site" description="Proton acceptor" evidence="3">
    <location>
        <position position="185"/>
    </location>
</feature>
<dbReference type="InterPro" id="IPR033978">
    <property type="entry name" value="L-talarate_dehydratase"/>
</dbReference>
<evidence type="ECO:0000313" key="8">
    <source>
        <dbReference type="EMBL" id="OAH11150.1"/>
    </source>
</evidence>
<dbReference type="EC" id="5.1.2.2" evidence="8"/>
<dbReference type="PATRIC" id="fig|1716141.3.peg.5808"/>
<dbReference type="CDD" id="cd03316">
    <property type="entry name" value="MR_like"/>
    <property type="match status" value="1"/>
</dbReference>
<dbReference type="InterPro" id="IPR036849">
    <property type="entry name" value="Enolase-like_C_sf"/>
</dbReference>
<dbReference type="InterPro" id="IPR029065">
    <property type="entry name" value="Enolase_C-like"/>
</dbReference>
<dbReference type="SUPFAM" id="SSF51604">
    <property type="entry name" value="Enolase C-terminal domain-like"/>
    <property type="match status" value="1"/>
</dbReference>
<dbReference type="SFLD" id="SFLDF00134">
    <property type="entry name" value="L-talarate/galactarate_dehydra"/>
    <property type="match status" value="1"/>
</dbReference>
<dbReference type="GO" id="GO:0016052">
    <property type="term" value="P:carbohydrate catabolic process"/>
    <property type="evidence" value="ECO:0007669"/>
    <property type="project" value="TreeGrafter"/>
</dbReference>
<dbReference type="GO" id="GO:0008867">
    <property type="term" value="F:galactarate dehydratase activity"/>
    <property type="evidence" value="ECO:0007669"/>
    <property type="project" value="InterPro"/>
</dbReference>
<comment type="cofactor">
    <cofactor evidence="5">
        <name>Mg(2+)</name>
        <dbReference type="ChEBI" id="CHEBI:18420"/>
    </cofactor>
    <text evidence="5">Binds 1 Mg(2+) ion per subunit.</text>
</comment>
<feature type="active site" description="Proton donor/acceptor" evidence="3">
    <location>
        <position position="316"/>
    </location>
</feature>
<evidence type="ECO:0000259" key="7">
    <source>
        <dbReference type="SMART" id="SM00922"/>
    </source>
</evidence>
<feature type="binding site" evidence="4">
    <location>
        <begin position="34"/>
        <end position="36"/>
    </location>
    <ligand>
        <name>substrate</name>
    </ligand>
</feature>